<evidence type="ECO:0000313" key="2">
    <source>
        <dbReference type="Proteomes" id="UP000006160"/>
    </source>
</evidence>
<gene>
    <name evidence="1" type="ORF">CLG_B1381</name>
</gene>
<sequence>MGLANKKNNILQDLNLLYKKLYESGLIEGYDKGYDDGFEDGMKKAKDQYKASISDGLRHGSGECGKIMVKWKSKS</sequence>
<dbReference type="Proteomes" id="UP000006160">
    <property type="component" value="Unassembled WGS sequence"/>
</dbReference>
<comment type="caution">
    <text evidence="1">The sequence shown here is derived from an EMBL/GenBank/DDBJ whole genome shotgun (WGS) entry which is preliminary data.</text>
</comment>
<accession>A0A9P2G7Y3</accession>
<proteinExistence type="predicted"/>
<dbReference type="AlphaFoldDB" id="A0A9P2G7Y3"/>
<protein>
    <submittedName>
        <fullName evidence="1">Uncharacterized protein</fullName>
    </submittedName>
</protein>
<dbReference type="RefSeq" id="WP_003376511.1">
    <property type="nucleotide sequence ID" value="NZ_ACSJ01000007.1"/>
</dbReference>
<evidence type="ECO:0000313" key="1">
    <source>
        <dbReference type="EMBL" id="EES91574.1"/>
    </source>
</evidence>
<organism evidence="1 2">
    <name type="scientific">Clostridium botulinum D str. 1873</name>
    <dbReference type="NCBI Taxonomy" id="592027"/>
    <lineage>
        <taxon>Bacteria</taxon>
        <taxon>Bacillati</taxon>
        <taxon>Bacillota</taxon>
        <taxon>Clostridia</taxon>
        <taxon>Eubacteriales</taxon>
        <taxon>Clostridiaceae</taxon>
        <taxon>Clostridium</taxon>
    </lineage>
</organism>
<reference evidence="1 2" key="1">
    <citation type="submission" date="2009-10" db="EMBL/GenBank/DDBJ databases">
        <authorList>
            <person name="Shrivastava S."/>
            <person name="Brinkac L.B."/>
            <person name="Brown J.L."/>
            <person name="Bruce D.B."/>
            <person name="Detter C."/>
            <person name="Green L.D."/>
            <person name="Munk C.A."/>
            <person name="Rogers Y.C."/>
            <person name="Tapia R."/>
            <person name="Saunders E.S."/>
            <person name="Sims D.R."/>
            <person name="Smith L.A."/>
            <person name="Smith T.J."/>
            <person name="Sutton G."/>
            <person name="Brettin T."/>
        </authorList>
    </citation>
    <scope>NUCLEOTIDE SEQUENCE [LARGE SCALE GENOMIC DNA]</scope>
    <source>
        <strain evidence="2">D str. 1873</strain>
    </source>
</reference>
<name>A0A9P2G7Y3_CLOBO</name>
<dbReference type="EMBL" id="ACSJ01000007">
    <property type="protein sequence ID" value="EES91574.1"/>
    <property type="molecule type" value="Genomic_DNA"/>
</dbReference>